<evidence type="ECO:0000259" key="1">
    <source>
        <dbReference type="PROSITE" id="PS50835"/>
    </source>
</evidence>
<keyword evidence="3" id="KW-1185">Reference proteome</keyword>
<sequence>MNENITAGVDESGIEIKCSYTNENVITIFTVGLLVKGKTKESTFFTIVTFVPGVGTSINPSGEYLSDRITMTNITQESTEAAMIFKQIKCTDQNQYRCKVTYLNANSDPDTEMSLPTTIIVKVPPTKPHSLSIRGTVVSLSETDNATFICKGNVGRPPGKFIWRKRRSEDNFPEIYAHEKTNYTKLEESCLYEGLSALTITLSDKDNQAVISCAVESLMSHDAMFVNTLPIDVLCKYFILNCR</sequence>
<dbReference type="PANTHER" id="PTHR45889:SF8">
    <property type="entry name" value="IG-LIKE DOMAIN-CONTAINING PROTEIN"/>
    <property type="match status" value="1"/>
</dbReference>
<comment type="caution">
    <text evidence="2">The sequence shown here is derived from an EMBL/GenBank/DDBJ whole genome shotgun (WGS) entry which is preliminary data.</text>
</comment>
<dbReference type="OrthoDB" id="6158624at2759"/>
<evidence type="ECO:0000313" key="2">
    <source>
        <dbReference type="EMBL" id="CAG2222406.1"/>
    </source>
</evidence>
<accession>A0A8S3SL28</accession>
<dbReference type="InterPro" id="IPR036179">
    <property type="entry name" value="Ig-like_dom_sf"/>
</dbReference>
<dbReference type="InterPro" id="IPR007110">
    <property type="entry name" value="Ig-like_dom"/>
</dbReference>
<dbReference type="SUPFAM" id="SSF48726">
    <property type="entry name" value="Immunoglobulin"/>
    <property type="match status" value="1"/>
</dbReference>
<dbReference type="Gene3D" id="2.60.40.10">
    <property type="entry name" value="Immunoglobulins"/>
    <property type="match status" value="2"/>
</dbReference>
<dbReference type="PANTHER" id="PTHR45889">
    <property type="entry name" value="IG-LIKE DOMAIN-CONTAINING PROTEIN"/>
    <property type="match status" value="1"/>
</dbReference>
<dbReference type="InterPro" id="IPR013783">
    <property type="entry name" value="Ig-like_fold"/>
</dbReference>
<dbReference type="PROSITE" id="PS50835">
    <property type="entry name" value="IG_LIKE"/>
    <property type="match status" value="1"/>
</dbReference>
<dbReference type="AlphaFoldDB" id="A0A8S3SL28"/>
<protein>
    <recommendedName>
        <fullName evidence="1">Ig-like domain-containing protein</fullName>
    </recommendedName>
</protein>
<dbReference type="EMBL" id="CAJPWZ010001751">
    <property type="protein sequence ID" value="CAG2222406.1"/>
    <property type="molecule type" value="Genomic_DNA"/>
</dbReference>
<gene>
    <name evidence="2" type="ORF">MEDL_35745</name>
</gene>
<feature type="domain" description="Ig-like" evidence="1">
    <location>
        <begin position="116"/>
        <end position="232"/>
    </location>
</feature>
<evidence type="ECO:0000313" key="3">
    <source>
        <dbReference type="Proteomes" id="UP000683360"/>
    </source>
</evidence>
<organism evidence="2 3">
    <name type="scientific">Mytilus edulis</name>
    <name type="common">Blue mussel</name>
    <dbReference type="NCBI Taxonomy" id="6550"/>
    <lineage>
        <taxon>Eukaryota</taxon>
        <taxon>Metazoa</taxon>
        <taxon>Spiralia</taxon>
        <taxon>Lophotrochozoa</taxon>
        <taxon>Mollusca</taxon>
        <taxon>Bivalvia</taxon>
        <taxon>Autobranchia</taxon>
        <taxon>Pteriomorphia</taxon>
        <taxon>Mytilida</taxon>
        <taxon>Mytiloidea</taxon>
        <taxon>Mytilidae</taxon>
        <taxon>Mytilinae</taxon>
        <taxon>Mytilus</taxon>
    </lineage>
</organism>
<proteinExistence type="predicted"/>
<dbReference type="Proteomes" id="UP000683360">
    <property type="component" value="Unassembled WGS sequence"/>
</dbReference>
<name>A0A8S3SL28_MYTED</name>
<reference evidence="2" key="1">
    <citation type="submission" date="2021-03" db="EMBL/GenBank/DDBJ databases">
        <authorList>
            <person name="Bekaert M."/>
        </authorList>
    </citation>
    <scope>NUCLEOTIDE SEQUENCE</scope>
</reference>